<dbReference type="InterPro" id="IPR000531">
    <property type="entry name" value="Beta-barrel_TonB"/>
</dbReference>
<keyword evidence="9 12" id="KW-0472">Membrane</keyword>
<keyword evidence="17" id="KW-1185">Reference proteome</keyword>
<keyword evidence="8 13" id="KW-0798">TonB box</keyword>
<dbReference type="InterPro" id="IPR036942">
    <property type="entry name" value="Beta-barrel_TonB_sf"/>
</dbReference>
<dbReference type="PROSITE" id="PS52016">
    <property type="entry name" value="TONB_DEPENDENT_REC_3"/>
    <property type="match status" value="1"/>
</dbReference>
<dbReference type="GO" id="GO:0015344">
    <property type="term" value="F:siderophore uptake transmembrane transporter activity"/>
    <property type="evidence" value="ECO:0007669"/>
    <property type="project" value="TreeGrafter"/>
</dbReference>
<protein>
    <submittedName>
        <fullName evidence="16">Outer membrane receptor for ferrienterochelin and colicins</fullName>
    </submittedName>
</protein>
<dbReference type="PANTHER" id="PTHR30069">
    <property type="entry name" value="TONB-DEPENDENT OUTER MEMBRANE RECEPTOR"/>
    <property type="match status" value="1"/>
</dbReference>
<dbReference type="EMBL" id="FQUZ01000004">
    <property type="protein sequence ID" value="SHE56358.1"/>
    <property type="molecule type" value="Genomic_DNA"/>
</dbReference>
<sequence>MDEVVVTATSNATALEEVPASVSVVRRAELLRRPVQDLADTLEGLPGVHVGGVGLSRRGISIRGMGSDYTLTLVNGQRINQTGGVIGHSDSDLGWVPAEAIERVEVVRGPMSSLYGSDALGGVVNVITRSATDEWRGSLSAGLGWREDGRGGERRQLGAYVGGPLLPGVLGLNVYAESRYRASAPLASDAQVSDLEGRDARSLNVALNWKPSSSQRVDFSVGRVNEERERDVLSGKSHYRSYDEFRRRQWSLSHQGHWSRAISQVRVYGASLDKGNSRSSGTPTRPQSLDEQTLDARLTLPLGQSHLLSVGGELRREELEDSSINAAGQADITHKALFVQDEWAIAPSWSMVLGNRLDEHEKFGLQHSPRVYLVHRVGEVLTLKGGMGRGFKAPNLKLLSPDYYVASTSFSVRGNPDLKPEINTSYELGMEYRAPAGWSVQATLFQNQVRDLIQTWCERDCDGYRQLVYQNVERARIRGLELGASVALGVHWHVSGNYTHLQARDRQTGQPLATRPRHQANVRVGWQPDAAWTLDLRGQYIGSQVMYSSSVQHPLPAHSVWSLNANYRISPRWTVKASIENLGDTLLTDKTTRFNYAVAGRSVYVGLNASF</sequence>
<keyword evidence="3 12" id="KW-0813">Transport</keyword>
<evidence type="ECO:0000256" key="5">
    <source>
        <dbReference type="ARBA" id="ARBA00022692"/>
    </source>
</evidence>
<evidence type="ECO:0000256" key="6">
    <source>
        <dbReference type="ARBA" id="ARBA00022729"/>
    </source>
</evidence>
<evidence type="ECO:0000256" key="11">
    <source>
        <dbReference type="ARBA" id="ARBA00023237"/>
    </source>
</evidence>
<evidence type="ECO:0000256" key="1">
    <source>
        <dbReference type="ARBA" id="ARBA00004571"/>
    </source>
</evidence>
<keyword evidence="5 12" id="KW-0812">Transmembrane</keyword>
<evidence type="ECO:0000256" key="3">
    <source>
        <dbReference type="ARBA" id="ARBA00022448"/>
    </source>
</evidence>
<proteinExistence type="inferred from homology"/>
<keyword evidence="4 12" id="KW-1134">Transmembrane beta strand</keyword>
<dbReference type="CDD" id="cd01347">
    <property type="entry name" value="ligand_gated_channel"/>
    <property type="match status" value="1"/>
</dbReference>
<gene>
    <name evidence="16" type="ORF">SAMN02745117_00486</name>
</gene>
<dbReference type="Pfam" id="PF07715">
    <property type="entry name" value="Plug"/>
    <property type="match status" value="1"/>
</dbReference>
<evidence type="ECO:0000256" key="12">
    <source>
        <dbReference type="PROSITE-ProRule" id="PRU01360"/>
    </source>
</evidence>
<dbReference type="Proteomes" id="UP000184327">
    <property type="component" value="Unassembled WGS sequence"/>
</dbReference>
<evidence type="ECO:0000313" key="17">
    <source>
        <dbReference type="Proteomes" id="UP000184327"/>
    </source>
</evidence>
<evidence type="ECO:0000259" key="14">
    <source>
        <dbReference type="Pfam" id="PF00593"/>
    </source>
</evidence>
<evidence type="ECO:0000313" key="16">
    <source>
        <dbReference type="EMBL" id="SHE56358.1"/>
    </source>
</evidence>
<feature type="domain" description="TonB-dependent receptor plug" evidence="15">
    <location>
        <begin position="15"/>
        <end position="123"/>
    </location>
</feature>
<keyword evidence="6" id="KW-0732">Signal</keyword>
<evidence type="ECO:0000256" key="13">
    <source>
        <dbReference type="RuleBase" id="RU003357"/>
    </source>
</evidence>
<evidence type="ECO:0000256" key="9">
    <source>
        <dbReference type="ARBA" id="ARBA00023136"/>
    </source>
</evidence>
<comment type="subcellular location">
    <subcellularLocation>
        <location evidence="1 12">Cell outer membrane</location>
        <topology evidence="1 12">Multi-pass membrane protein</topology>
    </subcellularLocation>
</comment>
<dbReference type="InterPro" id="IPR037066">
    <property type="entry name" value="Plug_dom_sf"/>
</dbReference>
<dbReference type="AlphaFoldDB" id="A0A1M4UI76"/>
<organism evidence="16 17">
    <name type="scientific">Lampropedia hyalina DSM 16112</name>
    <dbReference type="NCBI Taxonomy" id="1122156"/>
    <lineage>
        <taxon>Bacteria</taxon>
        <taxon>Pseudomonadati</taxon>
        <taxon>Pseudomonadota</taxon>
        <taxon>Betaproteobacteria</taxon>
        <taxon>Burkholderiales</taxon>
        <taxon>Comamonadaceae</taxon>
        <taxon>Lampropedia</taxon>
    </lineage>
</organism>
<dbReference type="Gene3D" id="2.40.170.20">
    <property type="entry name" value="TonB-dependent receptor, beta-barrel domain"/>
    <property type="match status" value="1"/>
</dbReference>
<keyword evidence="10 16" id="KW-0675">Receptor</keyword>
<accession>A0A1M4UI76</accession>
<dbReference type="SUPFAM" id="SSF56935">
    <property type="entry name" value="Porins"/>
    <property type="match status" value="1"/>
</dbReference>
<keyword evidence="11 12" id="KW-0998">Cell outer membrane</keyword>
<dbReference type="Gene3D" id="2.170.130.10">
    <property type="entry name" value="TonB-dependent receptor, plug domain"/>
    <property type="match status" value="1"/>
</dbReference>
<feature type="domain" description="TonB-dependent receptor-like beta-barrel" evidence="14">
    <location>
        <begin position="231"/>
        <end position="582"/>
    </location>
</feature>
<evidence type="ECO:0000256" key="7">
    <source>
        <dbReference type="ARBA" id="ARBA00023065"/>
    </source>
</evidence>
<evidence type="ECO:0000256" key="8">
    <source>
        <dbReference type="ARBA" id="ARBA00023077"/>
    </source>
</evidence>
<keyword evidence="7" id="KW-0406">Ion transport</keyword>
<dbReference type="InterPro" id="IPR012910">
    <property type="entry name" value="Plug_dom"/>
</dbReference>
<dbReference type="Pfam" id="PF00593">
    <property type="entry name" value="TonB_dep_Rec_b-barrel"/>
    <property type="match status" value="1"/>
</dbReference>
<evidence type="ECO:0000256" key="10">
    <source>
        <dbReference type="ARBA" id="ARBA00023170"/>
    </source>
</evidence>
<reference evidence="16 17" key="1">
    <citation type="submission" date="2016-11" db="EMBL/GenBank/DDBJ databases">
        <authorList>
            <person name="Jaros S."/>
            <person name="Januszkiewicz K."/>
            <person name="Wedrychowicz H."/>
        </authorList>
    </citation>
    <scope>NUCLEOTIDE SEQUENCE [LARGE SCALE GENOMIC DNA]</scope>
    <source>
        <strain evidence="16 17">DSM 16112</strain>
    </source>
</reference>
<evidence type="ECO:0000256" key="2">
    <source>
        <dbReference type="ARBA" id="ARBA00009810"/>
    </source>
</evidence>
<evidence type="ECO:0000259" key="15">
    <source>
        <dbReference type="Pfam" id="PF07715"/>
    </source>
</evidence>
<dbReference type="PANTHER" id="PTHR30069:SF53">
    <property type="entry name" value="COLICIN I RECEPTOR-RELATED"/>
    <property type="match status" value="1"/>
</dbReference>
<dbReference type="GO" id="GO:0009279">
    <property type="term" value="C:cell outer membrane"/>
    <property type="evidence" value="ECO:0007669"/>
    <property type="project" value="UniProtKB-SubCell"/>
</dbReference>
<dbReference type="InterPro" id="IPR039426">
    <property type="entry name" value="TonB-dep_rcpt-like"/>
</dbReference>
<name>A0A1M4UI76_9BURK</name>
<dbReference type="STRING" id="1122156.SAMN02745117_00486"/>
<comment type="similarity">
    <text evidence="2 12 13">Belongs to the TonB-dependent receptor family.</text>
</comment>
<evidence type="ECO:0000256" key="4">
    <source>
        <dbReference type="ARBA" id="ARBA00022452"/>
    </source>
</evidence>
<dbReference type="GO" id="GO:0044718">
    <property type="term" value="P:siderophore transmembrane transport"/>
    <property type="evidence" value="ECO:0007669"/>
    <property type="project" value="TreeGrafter"/>
</dbReference>